<evidence type="ECO:0000256" key="1">
    <source>
        <dbReference type="ARBA" id="ARBA00004141"/>
    </source>
</evidence>
<keyword evidence="3 10" id="KW-0808">Transferase</keyword>
<dbReference type="GO" id="GO:0009922">
    <property type="term" value="F:fatty acid elongase activity"/>
    <property type="evidence" value="ECO:0007669"/>
    <property type="project" value="InterPro"/>
</dbReference>
<evidence type="ECO:0000256" key="8">
    <source>
        <dbReference type="ARBA" id="ARBA00023136"/>
    </source>
</evidence>
<feature type="transmembrane region" description="Helical" evidence="10">
    <location>
        <begin position="127"/>
        <end position="150"/>
    </location>
</feature>
<name>A0A7S2N6C2_9DINO</name>
<proteinExistence type="inferred from homology"/>
<dbReference type="Pfam" id="PF01151">
    <property type="entry name" value="ELO"/>
    <property type="match status" value="1"/>
</dbReference>
<feature type="transmembrane region" description="Helical" evidence="10">
    <location>
        <begin position="94"/>
        <end position="115"/>
    </location>
</feature>
<feature type="chain" id="PRO_5031326859" description="Elongation of fatty acids protein" evidence="12">
    <location>
        <begin position="30"/>
        <end position="380"/>
    </location>
</feature>
<dbReference type="PANTHER" id="PTHR11157">
    <property type="entry name" value="FATTY ACID ACYL TRANSFERASE-RELATED"/>
    <property type="match status" value="1"/>
</dbReference>
<dbReference type="EMBL" id="HBGW01015564">
    <property type="protein sequence ID" value="CAD9522538.1"/>
    <property type="molecule type" value="Transcribed_RNA"/>
</dbReference>
<comment type="subcellular location">
    <subcellularLocation>
        <location evidence="1">Membrane</location>
        <topology evidence="1">Multi-pass membrane protein</topology>
    </subcellularLocation>
</comment>
<comment type="catalytic activity">
    <reaction evidence="10">
        <text>an acyl-CoA + malonyl-CoA + H(+) = a 3-oxoacyl-CoA + CO2 + CoA</text>
        <dbReference type="Rhea" id="RHEA:50252"/>
        <dbReference type="ChEBI" id="CHEBI:15378"/>
        <dbReference type="ChEBI" id="CHEBI:16526"/>
        <dbReference type="ChEBI" id="CHEBI:57287"/>
        <dbReference type="ChEBI" id="CHEBI:57384"/>
        <dbReference type="ChEBI" id="CHEBI:58342"/>
        <dbReference type="ChEBI" id="CHEBI:90726"/>
    </reaction>
    <physiologicalReaction direction="left-to-right" evidence="10">
        <dbReference type="Rhea" id="RHEA:50253"/>
    </physiologicalReaction>
</comment>
<dbReference type="GO" id="GO:0034625">
    <property type="term" value="P:fatty acid elongation, monounsaturated fatty acid"/>
    <property type="evidence" value="ECO:0007669"/>
    <property type="project" value="TreeGrafter"/>
</dbReference>
<dbReference type="GO" id="GO:0005789">
    <property type="term" value="C:endoplasmic reticulum membrane"/>
    <property type="evidence" value="ECO:0007669"/>
    <property type="project" value="TreeGrafter"/>
</dbReference>
<evidence type="ECO:0000256" key="12">
    <source>
        <dbReference type="SAM" id="SignalP"/>
    </source>
</evidence>
<dbReference type="EC" id="2.3.1.-" evidence="10"/>
<evidence type="ECO:0000256" key="9">
    <source>
        <dbReference type="ARBA" id="ARBA00023160"/>
    </source>
</evidence>
<feature type="region of interest" description="Disordered" evidence="11">
    <location>
        <begin position="351"/>
        <end position="380"/>
    </location>
</feature>
<dbReference type="InterPro" id="IPR002076">
    <property type="entry name" value="ELO_fam"/>
</dbReference>
<feature type="transmembrane region" description="Helical" evidence="10">
    <location>
        <begin position="156"/>
        <end position="182"/>
    </location>
</feature>
<comment type="similarity">
    <text evidence="10">Belongs to the ELO family.</text>
</comment>
<evidence type="ECO:0000256" key="11">
    <source>
        <dbReference type="SAM" id="MobiDB-lite"/>
    </source>
</evidence>
<evidence type="ECO:0000256" key="3">
    <source>
        <dbReference type="ARBA" id="ARBA00022679"/>
    </source>
</evidence>
<evidence type="ECO:0000256" key="7">
    <source>
        <dbReference type="ARBA" id="ARBA00023098"/>
    </source>
</evidence>
<sequence>MPGSRAASAAAPRFARWVCLALLPRLASASLSSWVPDQATVVADLSRSASAEELLQLSRIRGFKGMKFSWKPETWEEHWSAFVLYLPGWTGEHWQIPLVSVAAYFVAIPTLRWLVATKGKWNVRDFAFYWNSSLSLFSWCGVFACVPVLLDSLRQHGFYFTTCAPASWYGGGWCGLFVALFIYSKVAELVDTVLLLLAKKPVIALQWWHHSTVLLYCWHSYSVRIATGLWFAAMNYSVHSVMYGYFAIVATRYRKYVAPFAIFITLAQLAQMLVGMFVTIKAVMYQDQGHECHVNKTNSVLGLAMYFSYFVLFGKLFIDNYVTQTRKRSADGPAAKSAGLAEITRKISRAVTDQIVPQMDDGDEAEGPDSDDASGKRKLN</sequence>
<evidence type="ECO:0000313" key="13">
    <source>
        <dbReference type="EMBL" id="CAD9522538.1"/>
    </source>
</evidence>
<keyword evidence="6 10" id="KW-1133">Transmembrane helix</keyword>
<evidence type="ECO:0000256" key="6">
    <source>
        <dbReference type="ARBA" id="ARBA00022989"/>
    </source>
</evidence>
<dbReference type="GO" id="GO:0030148">
    <property type="term" value="P:sphingolipid biosynthetic process"/>
    <property type="evidence" value="ECO:0007669"/>
    <property type="project" value="TreeGrafter"/>
</dbReference>
<keyword evidence="8 10" id="KW-0472">Membrane</keyword>
<gene>
    <name evidence="13" type="ORF">BRAN1462_LOCUS9891</name>
</gene>
<keyword evidence="4 10" id="KW-0812">Transmembrane</keyword>
<evidence type="ECO:0000256" key="10">
    <source>
        <dbReference type="RuleBase" id="RU361115"/>
    </source>
</evidence>
<feature type="signal peptide" evidence="12">
    <location>
        <begin position="1"/>
        <end position="29"/>
    </location>
</feature>
<dbReference type="GO" id="GO:0042761">
    <property type="term" value="P:very long-chain fatty acid biosynthetic process"/>
    <property type="evidence" value="ECO:0007669"/>
    <property type="project" value="TreeGrafter"/>
</dbReference>
<keyword evidence="9 10" id="KW-0275">Fatty acid biosynthesis</keyword>
<keyword evidence="12" id="KW-0732">Signal</keyword>
<protein>
    <recommendedName>
        <fullName evidence="10">Elongation of fatty acids protein</fullName>
        <ecNumber evidence="10">2.3.1.-</ecNumber>
    </recommendedName>
</protein>
<keyword evidence="7 10" id="KW-0443">Lipid metabolism</keyword>
<dbReference type="GO" id="GO:0019367">
    <property type="term" value="P:fatty acid elongation, saturated fatty acid"/>
    <property type="evidence" value="ECO:0007669"/>
    <property type="project" value="TreeGrafter"/>
</dbReference>
<feature type="compositionally biased region" description="Acidic residues" evidence="11">
    <location>
        <begin position="360"/>
        <end position="372"/>
    </location>
</feature>
<keyword evidence="2 10" id="KW-0444">Lipid biosynthesis</keyword>
<evidence type="ECO:0000256" key="2">
    <source>
        <dbReference type="ARBA" id="ARBA00022516"/>
    </source>
</evidence>
<organism evidence="13">
    <name type="scientific">Zooxanthella nutricula</name>
    <dbReference type="NCBI Taxonomy" id="1333877"/>
    <lineage>
        <taxon>Eukaryota</taxon>
        <taxon>Sar</taxon>
        <taxon>Alveolata</taxon>
        <taxon>Dinophyceae</taxon>
        <taxon>Peridiniales</taxon>
        <taxon>Peridiniales incertae sedis</taxon>
        <taxon>Zooxanthella</taxon>
    </lineage>
</organism>
<dbReference type="PANTHER" id="PTHR11157:SF17">
    <property type="entry name" value="ELONGATION OF VERY LONG CHAIN FATTY ACIDS PROTEIN 6"/>
    <property type="match status" value="1"/>
</dbReference>
<reference evidence="13" key="1">
    <citation type="submission" date="2021-01" db="EMBL/GenBank/DDBJ databases">
        <authorList>
            <person name="Corre E."/>
            <person name="Pelletier E."/>
            <person name="Niang G."/>
            <person name="Scheremetjew M."/>
            <person name="Finn R."/>
            <person name="Kale V."/>
            <person name="Holt S."/>
            <person name="Cochrane G."/>
            <person name="Meng A."/>
            <person name="Brown T."/>
            <person name="Cohen L."/>
        </authorList>
    </citation>
    <scope>NUCLEOTIDE SEQUENCE</scope>
    <source>
        <strain evidence="13">RCC3387</strain>
    </source>
</reference>
<dbReference type="GO" id="GO:0034626">
    <property type="term" value="P:fatty acid elongation, polyunsaturated fatty acid"/>
    <property type="evidence" value="ECO:0007669"/>
    <property type="project" value="TreeGrafter"/>
</dbReference>
<evidence type="ECO:0000256" key="4">
    <source>
        <dbReference type="ARBA" id="ARBA00022692"/>
    </source>
</evidence>
<feature type="transmembrane region" description="Helical" evidence="10">
    <location>
        <begin position="189"/>
        <end position="208"/>
    </location>
</feature>
<feature type="transmembrane region" description="Helical" evidence="10">
    <location>
        <begin position="300"/>
        <end position="318"/>
    </location>
</feature>
<evidence type="ECO:0000256" key="5">
    <source>
        <dbReference type="ARBA" id="ARBA00022832"/>
    </source>
</evidence>
<accession>A0A7S2N6C2</accession>
<keyword evidence="5 10" id="KW-0276">Fatty acid metabolism</keyword>
<feature type="transmembrane region" description="Helical" evidence="10">
    <location>
        <begin position="260"/>
        <end position="280"/>
    </location>
</feature>
<feature type="transmembrane region" description="Helical" evidence="10">
    <location>
        <begin position="228"/>
        <end position="248"/>
    </location>
</feature>
<dbReference type="AlphaFoldDB" id="A0A7S2N6C2"/>